<dbReference type="Ensembl" id="ENSCAFT00040017679.1">
    <property type="protein sequence ID" value="ENSCAFP00040015342.1"/>
    <property type="gene ID" value="ENSCAFG00040009518.1"/>
</dbReference>
<dbReference type="GO" id="GO:0005829">
    <property type="term" value="C:cytosol"/>
    <property type="evidence" value="ECO:0007669"/>
    <property type="project" value="UniProtKB-SubCell"/>
</dbReference>
<evidence type="ECO:0000256" key="2">
    <source>
        <dbReference type="ARBA" id="ARBA00004541"/>
    </source>
</evidence>
<dbReference type="GO" id="GO:0031466">
    <property type="term" value="C:Cul5-RING ubiquitin ligase complex"/>
    <property type="evidence" value="ECO:0007669"/>
    <property type="project" value="Ensembl"/>
</dbReference>
<dbReference type="GO" id="GO:0043161">
    <property type="term" value="P:proteasome-mediated ubiquitin-dependent protein catabolic process"/>
    <property type="evidence" value="ECO:0007669"/>
    <property type="project" value="Ensembl"/>
</dbReference>
<evidence type="ECO:0000256" key="10">
    <source>
        <dbReference type="ARBA" id="ARBA00064762"/>
    </source>
</evidence>
<dbReference type="FunFam" id="1.25.40.20:FF:000226">
    <property type="entry name" value="Ankyrin repeat domain-containing protein 9"/>
    <property type="match status" value="1"/>
</dbReference>
<proteinExistence type="predicted"/>
<dbReference type="PROSITE" id="PS50297">
    <property type="entry name" value="ANK_REP_REGION"/>
    <property type="match status" value="1"/>
</dbReference>
<keyword evidence="7 12" id="KW-0040">ANK repeat</keyword>
<name>A0A8C0S3R3_CANLF</name>
<reference evidence="15" key="3">
    <citation type="submission" date="2019-03" db="EMBL/GenBank/DDBJ databases">
        <authorList>
            <person name="Warren W.C."/>
            <person name="Johnson G.S."/>
        </authorList>
    </citation>
    <scope>NUCLEOTIDE SEQUENCE [LARGE SCALE GENOMIC DNA]</scope>
    <source>
        <strain evidence="15">Basenji</strain>
    </source>
</reference>
<dbReference type="Proteomes" id="UP000002254">
    <property type="component" value="Chromosome 8"/>
</dbReference>
<dbReference type="GO" id="GO:0031410">
    <property type="term" value="C:cytoplasmic vesicle"/>
    <property type="evidence" value="ECO:0007669"/>
    <property type="project" value="UniProtKB-SubCell"/>
</dbReference>
<feature type="repeat" description="ANK" evidence="12">
    <location>
        <begin position="264"/>
        <end position="296"/>
    </location>
</feature>
<evidence type="ECO:0000256" key="8">
    <source>
        <dbReference type="ARBA" id="ARBA00023329"/>
    </source>
</evidence>
<evidence type="ECO:0000313" key="16">
    <source>
        <dbReference type="Ensembl" id="ENSCAFP00040015342.1"/>
    </source>
</evidence>
<dbReference type="AlphaFoldDB" id="A0A8C0S3R3"/>
<comment type="pathway">
    <text evidence="3">Protein modification; protein ubiquitination.</text>
</comment>
<evidence type="ECO:0000256" key="1">
    <source>
        <dbReference type="ARBA" id="ARBA00004514"/>
    </source>
</evidence>
<accession>A0A8C0S3R3</accession>
<evidence type="ECO:0000313" key="15">
    <source>
        <dbReference type="Ensembl" id="ENSCAFP00030004155.1"/>
    </source>
</evidence>
<evidence type="ECO:0000256" key="4">
    <source>
        <dbReference type="ARBA" id="ARBA00022490"/>
    </source>
</evidence>
<evidence type="ECO:0000256" key="12">
    <source>
        <dbReference type="PROSITE-ProRule" id="PRU00023"/>
    </source>
</evidence>
<dbReference type="PANTHER" id="PTHR24133:SF16">
    <property type="entry name" value="ANKYRIN REPEAT DOMAIN-CONTAINING PROTEIN 9"/>
    <property type="match status" value="1"/>
</dbReference>
<comment type="subcellular location">
    <subcellularLocation>
        <location evidence="1">Cytoplasm</location>
        <location evidence="1">Cytosol</location>
    </subcellularLocation>
    <subcellularLocation>
        <location evidence="2">Cytoplasmic vesicle</location>
    </subcellularLocation>
</comment>
<dbReference type="Gene3D" id="1.25.40.20">
    <property type="entry name" value="Ankyrin repeat-containing domain"/>
    <property type="match status" value="1"/>
</dbReference>
<evidence type="ECO:0000256" key="9">
    <source>
        <dbReference type="ARBA" id="ARBA00055501"/>
    </source>
</evidence>
<sequence>MAEPAAAGSWGDQEERRTWRGFAVQSCAQGSMSISFSCPLHPGSPCWGSQRASPPIPFLTDEEVEAQRRRVIHSRPVIGVRDPAGPCAGGGGQVAHAVSPGGAATSMPWDARRPGGSADGGPEGAGAARSRAQKQCRKSSFAFYQAVRDLLPVWFLEDMRASEAFHWDERGRAAAYSPSEALLYALVHDHRAYAHYLLATFPRRALAPPSAGFRCCAAPGPHVALAVRYNRVGILRRILRTVRDFPPDERARLLDRRGCTRVEGGGTALHVACELARPECLFLLLGHGASPGLRDGGGLTPLELLLRHLGRDAGAASAAGTPGTAGTPAAPGEPRQRRLLLLDLLALYAPAAHAAAGPARRELLGDRPRWQRLLGEDKFQWLAGLAPPSLFVRAMQVLVTAISPGRFPEALDELPLPPFLQPLDLTGKG</sequence>
<reference evidence="16" key="4">
    <citation type="submission" date="2025-05" db="UniProtKB">
        <authorList>
            <consortium name="Ensembl"/>
        </authorList>
    </citation>
    <scope>IDENTIFICATION</scope>
</reference>
<evidence type="ECO:0000313" key="17">
    <source>
        <dbReference type="Proteomes" id="UP000002254"/>
    </source>
</evidence>
<dbReference type="InterPro" id="IPR052391">
    <property type="entry name" value="E3_Ligase-Neurotoxin"/>
</dbReference>
<dbReference type="SUPFAM" id="SSF48403">
    <property type="entry name" value="Ankyrin repeat"/>
    <property type="match status" value="1"/>
</dbReference>
<evidence type="ECO:0000256" key="11">
    <source>
        <dbReference type="ARBA" id="ARBA00067920"/>
    </source>
</evidence>
<dbReference type="PANTHER" id="PTHR24133">
    <property type="entry name" value="ANKYRIN DOMAIN-CONTAINING"/>
    <property type="match status" value="1"/>
</dbReference>
<keyword evidence="4" id="KW-0963">Cytoplasm</keyword>
<dbReference type="InterPro" id="IPR036770">
    <property type="entry name" value="Ankyrin_rpt-contain_sf"/>
</dbReference>
<evidence type="ECO:0000256" key="3">
    <source>
        <dbReference type="ARBA" id="ARBA00004906"/>
    </source>
</evidence>
<dbReference type="InterPro" id="IPR002110">
    <property type="entry name" value="Ankyrin_rpt"/>
</dbReference>
<keyword evidence="8" id="KW-0968">Cytoplasmic vesicle</keyword>
<evidence type="ECO:0000256" key="6">
    <source>
        <dbReference type="ARBA" id="ARBA00022786"/>
    </source>
</evidence>
<keyword evidence="6" id="KW-0833">Ubl conjugation pathway</keyword>
<dbReference type="GO" id="GO:0016567">
    <property type="term" value="P:protein ubiquitination"/>
    <property type="evidence" value="ECO:0007669"/>
    <property type="project" value="Ensembl"/>
</dbReference>
<dbReference type="GO" id="GO:0006878">
    <property type="term" value="P:intracellular copper ion homeostasis"/>
    <property type="evidence" value="ECO:0007669"/>
    <property type="project" value="Ensembl"/>
</dbReference>
<dbReference type="Ensembl" id="ENSCAFT00000028691.5">
    <property type="protein sequence ID" value="ENSCAFP00000026687.4"/>
    <property type="gene ID" value="ENSCAFG00000018059.5"/>
</dbReference>
<evidence type="ECO:0000313" key="18">
    <source>
        <dbReference type="Proteomes" id="UP000694542"/>
    </source>
</evidence>
<feature type="region of interest" description="Disordered" evidence="13">
    <location>
        <begin position="82"/>
        <end position="130"/>
    </location>
</feature>
<dbReference type="Proteomes" id="UP000694429">
    <property type="component" value="Chromosome 8"/>
</dbReference>
<dbReference type="OrthoDB" id="45365at2759"/>
<dbReference type="PROSITE" id="PS50088">
    <property type="entry name" value="ANK_REPEAT"/>
    <property type="match status" value="1"/>
</dbReference>
<protein>
    <recommendedName>
        <fullName evidence="11">Ankyrin repeat domain-containing protein 9</fullName>
    </recommendedName>
</protein>
<dbReference type="GO" id="GO:1990756">
    <property type="term" value="F:ubiquitin-like ligase-substrate adaptor activity"/>
    <property type="evidence" value="ECO:0007669"/>
    <property type="project" value="Ensembl"/>
</dbReference>
<keyword evidence="5" id="KW-0677">Repeat</keyword>
<evidence type="ECO:0000256" key="5">
    <source>
        <dbReference type="ARBA" id="ARBA00022737"/>
    </source>
</evidence>
<organism evidence="16 18">
    <name type="scientific">Canis lupus familiaris</name>
    <name type="common">Dog</name>
    <name type="synonym">Canis familiaris</name>
    <dbReference type="NCBI Taxonomy" id="9615"/>
    <lineage>
        <taxon>Eukaryota</taxon>
        <taxon>Metazoa</taxon>
        <taxon>Chordata</taxon>
        <taxon>Craniata</taxon>
        <taxon>Vertebrata</taxon>
        <taxon>Euteleostomi</taxon>
        <taxon>Mammalia</taxon>
        <taxon>Eutheria</taxon>
        <taxon>Laurasiatheria</taxon>
        <taxon>Carnivora</taxon>
        <taxon>Caniformia</taxon>
        <taxon>Canidae</taxon>
        <taxon>Canis</taxon>
    </lineage>
</organism>
<dbReference type="Proteomes" id="UP000694542">
    <property type="component" value="Chromosome 8"/>
</dbReference>
<dbReference type="Ensembl" id="ENSCAFT00030004677.1">
    <property type="protein sequence ID" value="ENSCAFP00030004155.1"/>
    <property type="gene ID" value="ENSCAFG00030002535.1"/>
</dbReference>
<evidence type="ECO:0000313" key="14">
    <source>
        <dbReference type="Ensembl" id="ENSCAFP00000026687.4"/>
    </source>
</evidence>
<comment type="subunit">
    <text evidence="10">Part of an E3 ubiquitin-protein ligase complex with Elongin BC (ELOB and ELOC), CUL5 and ANKRD9. Interacts with IMPDH2; leading to ubiquitination of IMPDH2 and its subsequent proteasomal degradation.</text>
</comment>
<reference evidence="16" key="2">
    <citation type="submission" date="2018-10" db="EMBL/GenBank/DDBJ databases">
        <title>De novo assembly of a Great Dane genome.</title>
        <authorList>
            <person name="Kidd J.M."/>
            <person name="Pendleton A.L."/>
            <person name="Shen F."/>
            <person name="Emery S."/>
        </authorList>
    </citation>
    <scope>NUCLEOTIDE SEQUENCE [LARGE SCALE GENOMIC DNA]</scope>
    <source>
        <strain evidence="16">Great Dane</strain>
    </source>
</reference>
<evidence type="ECO:0000256" key="7">
    <source>
        <dbReference type="ARBA" id="ARBA00023043"/>
    </source>
</evidence>
<evidence type="ECO:0000256" key="13">
    <source>
        <dbReference type="SAM" id="MobiDB-lite"/>
    </source>
</evidence>
<reference evidence="14 17" key="1">
    <citation type="journal article" date="2005" name="Nature">
        <title>Genome sequence, comparative analysis and haplotype structure of the domestic dog.</title>
        <authorList>
            <consortium name="Broad Sequencing Platform"/>
            <person name="Lindblad-Toh K."/>
            <person name="Wade C.M."/>
            <person name="Mikkelsen T.S."/>
            <person name="Karlsson E.K."/>
            <person name="Jaffe D.B."/>
            <person name="Kamal M."/>
            <person name="Clamp M."/>
            <person name="Chang J.L."/>
            <person name="Kulbokas E.J. III"/>
            <person name="Zody M.C."/>
            <person name="Mauceli E."/>
            <person name="Xie X."/>
            <person name="Breen M."/>
            <person name="Wayne R.K."/>
            <person name="Ostrander E.A."/>
            <person name="Ponting C.P."/>
            <person name="Galibert F."/>
            <person name="Smith D.R."/>
            <person name="DeJong P.J."/>
            <person name="Kirkness E."/>
            <person name="Alvarez P."/>
            <person name="Biagi T."/>
            <person name="Brockman W."/>
            <person name="Butler J."/>
            <person name="Chin C.W."/>
            <person name="Cook A."/>
            <person name="Cuff J."/>
            <person name="Daly M.J."/>
            <person name="DeCaprio D."/>
            <person name="Gnerre S."/>
            <person name="Grabherr M."/>
            <person name="Kellis M."/>
            <person name="Kleber M."/>
            <person name="Bardeleben C."/>
            <person name="Goodstadt L."/>
            <person name="Heger A."/>
            <person name="Hitte C."/>
            <person name="Kim L."/>
            <person name="Koepfli K.P."/>
            <person name="Parker H.G."/>
            <person name="Pollinger J.P."/>
            <person name="Searle S.M."/>
            <person name="Sutter N.B."/>
            <person name="Thomas R."/>
            <person name="Webber C."/>
            <person name="Baldwin J."/>
            <person name="Abebe A."/>
            <person name="Abouelleil A."/>
            <person name="Aftuck L."/>
            <person name="Ait-Zahra M."/>
            <person name="Aldredge T."/>
            <person name="Allen N."/>
            <person name="An P."/>
            <person name="Anderson S."/>
            <person name="Antoine C."/>
            <person name="Arachchi H."/>
            <person name="Aslam A."/>
            <person name="Ayotte L."/>
            <person name="Bachantsang P."/>
            <person name="Barry A."/>
            <person name="Bayul T."/>
            <person name="Benamara M."/>
            <person name="Berlin A."/>
            <person name="Bessette D."/>
            <person name="Blitshteyn B."/>
            <person name="Bloom T."/>
            <person name="Blye J."/>
            <person name="Boguslavskiy L."/>
            <person name="Bonnet C."/>
            <person name="Boukhgalter B."/>
            <person name="Brown A."/>
            <person name="Cahill P."/>
            <person name="Calixte N."/>
            <person name="Camarata J."/>
            <person name="Cheshatsang Y."/>
            <person name="Chu J."/>
            <person name="Citroen M."/>
            <person name="Collymore A."/>
            <person name="Cooke P."/>
            <person name="Dawoe T."/>
            <person name="Daza R."/>
            <person name="Decktor K."/>
            <person name="DeGray S."/>
            <person name="Dhargay N."/>
            <person name="Dooley K."/>
            <person name="Dooley K."/>
            <person name="Dorje P."/>
            <person name="Dorjee K."/>
            <person name="Dorris L."/>
            <person name="Duffey N."/>
            <person name="Dupes A."/>
            <person name="Egbiremolen O."/>
            <person name="Elong R."/>
            <person name="Falk J."/>
            <person name="Farina A."/>
            <person name="Faro S."/>
            <person name="Ferguson D."/>
            <person name="Ferreira P."/>
            <person name="Fisher S."/>
            <person name="FitzGerald M."/>
            <person name="Foley K."/>
            <person name="Foley C."/>
            <person name="Franke A."/>
            <person name="Friedrich D."/>
            <person name="Gage D."/>
            <person name="Garber M."/>
            <person name="Gearin G."/>
            <person name="Giannoukos G."/>
            <person name="Goode T."/>
            <person name="Goyette A."/>
            <person name="Graham J."/>
            <person name="Grandbois E."/>
            <person name="Gyaltsen K."/>
            <person name="Hafez N."/>
            <person name="Hagopian D."/>
            <person name="Hagos B."/>
            <person name="Hall J."/>
            <person name="Healy C."/>
            <person name="Hegarty R."/>
            <person name="Honan T."/>
            <person name="Horn A."/>
            <person name="Houde N."/>
            <person name="Hughes L."/>
            <person name="Hunnicutt L."/>
            <person name="Husby M."/>
            <person name="Jester B."/>
            <person name="Jones C."/>
            <person name="Kamat A."/>
            <person name="Kanga B."/>
            <person name="Kells C."/>
            <person name="Khazanovich D."/>
            <person name="Kieu A.C."/>
            <person name="Kisner P."/>
            <person name="Kumar M."/>
            <person name="Lance K."/>
            <person name="Landers T."/>
            <person name="Lara M."/>
            <person name="Lee W."/>
            <person name="Leger J.P."/>
            <person name="Lennon N."/>
            <person name="Leuper L."/>
            <person name="LeVine S."/>
            <person name="Liu J."/>
            <person name="Liu X."/>
            <person name="Lokyitsang Y."/>
            <person name="Lokyitsang T."/>
            <person name="Lui A."/>
            <person name="Macdonald J."/>
            <person name="Major J."/>
            <person name="Marabella R."/>
            <person name="Maru K."/>
            <person name="Matthews C."/>
            <person name="McDonough S."/>
            <person name="Mehta T."/>
            <person name="Meldrim J."/>
            <person name="Melnikov A."/>
            <person name="Meneus L."/>
            <person name="Mihalev A."/>
            <person name="Mihova T."/>
            <person name="Miller K."/>
            <person name="Mittelman R."/>
            <person name="Mlenga V."/>
            <person name="Mulrain L."/>
            <person name="Munson G."/>
            <person name="Navidi A."/>
            <person name="Naylor J."/>
            <person name="Nguyen T."/>
            <person name="Nguyen N."/>
            <person name="Nguyen C."/>
            <person name="Nguyen T."/>
            <person name="Nicol R."/>
            <person name="Norbu N."/>
            <person name="Norbu C."/>
            <person name="Novod N."/>
            <person name="Nyima T."/>
            <person name="Olandt P."/>
            <person name="O'Neill B."/>
            <person name="O'Neill K."/>
            <person name="Osman S."/>
            <person name="Oyono L."/>
            <person name="Patti C."/>
            <person name="Perrin D."/>
            <person name="Phunkhang P."/>
            <person name="Pierre F."/>
            <person name="Priest M."/>
            <person name="Rachupka A."/>
            <person name="Raghuraman S."/>
            <person name="Rameau R."/>
            <person name="Ray V."/>
            <person name="Raymond C."/>
            <person name="Rege F."/>
            <person name="Rise C."/>
            <person name="Rogers J."/>
            <person name="Rogov P."/>
            <person name="Sahalie J."/>
            <person name="Settipalli S."/>
            <person name="Sharpe T."/>
            <person name="Shea T."/>
            <person name="Sheehan M."/>
            <person name="Sherpa N."/>
            <person name="Shi J."/>
            <person name="Shih D."/>
            <person name="Sloan J."/>
            <person name="Smith C."/>
            <person name="Sparrow T."/>
            <person name="Stalker J."/>
            <person name="Stange-Thomann N."/>
            <person name="Stavropoulos S."/>
            <person name="Stone C."/>
            <person name="Stone S."/>
            <person name="Sykes S."/>
            <person name="Tchuinga P."/>
            <person name="Tenzing P."/>
            <person name="Tesfaye S."/>
            <person name="Thoulutsang D."/>
            <person name="Thoulutsang Y."/>
            <person name="Topham K."/>
            <person name="Topping I."/>
            <person name="Tsamla T."/>
            <person name="Vassiliev H."/>
            <person name="Venkataraman V."/>
            <person name="Vo A."/>
            <person name="Wangchuk T."/>
            <person name="Wangdi T."/>
            <person name="Weiand M."/>
            <person name="Wilkinson J."/>
            <person name="Wilson A."/>
            <person name="Yadav S."/>
            <person name="Yang S."/>
            <person name="Yang X."/>
            <person name="Young G."/>
            <person name="Yu Q."/>
            <person name="Zainoun J."/>
            <person name="Zembek L."/>
            <person name="Zimmer A."/>
            <person name="Lander E.S."/>
        </authorList>
    </citation>
    <scope>NUCLEOTIDE SEQUENCE [LARGE SCALE GENOMIC DNA]</scope>
    <source>
        <strain evidence="14">Boxer</strain>
    </source>
</reference>
<comment type="function">
    <text evidence="9">Substrate receptor subunit of a cullin-RING superfamily E3 ligase complex (CUL5-based E3 ubiquitin ligase complex) which mediates the ubiquitination and subsequent proteasomal degradation of target proteins. Depending of the metabolic state of the cell, promotes the proteasomal degradation of IMPDH2, the rate-limiting enzyme in GTP biosynthesis or protects IMPDH2 by stabilizing IMPDH2 filaments assembly. Implicated in different cellular processes, like copper homeostasis and cell proliferation.</text>
</comment>